<keyword evidence="6 7" id="KW-0472">Membrane</keyword>
<reference evidence="9 10" key="1">
    <citation type="journal article" date="2013" name="J. Biotechnol.">
        <title>Genome sequence of Corynebacterium pseudotuberculosis biovar equi strain 258 and prediction of antigenic targets to improve biotechnological vaccine production.</title>
        <authorList>
            <person name="Soares S.C."/>
            <person name="Trost E."/>
            <person name="Ramos R.T."/>
            <person name="Carneiro A.R."/>
            <person name="Santos A.R."/>
            <person name="Pinto A.C."/>
            <person name="Barbosa E."/>
            <person name="Aburjaile F."/>
            <person name="Ali A."/>
            <person name="Diniz C.A."/>
            <person name="Hassan S.S."/>
            <person name="Fiaux K."/>
            <person name="Guimaraes L.C."/>
            <person name="Bakhtiar S.M."/>
            <person name="Pereira U."/>
            <person name="Almeida S.S."/>
            <person name="Abreu V.A."/>
            <person name="Rocha F.S."/>
            <person name="Dorella F.A."/>
            <person name="Miyoshi A."/>
            <person name="Silva A."/>
            <person name="Azevedo V."/>
            <person name="Tauch A."/>
        </authorList>
    </citation>
    <scope>NUCLEOTIDE SEQUENCE [LARGE SCALE GENOMIC DNA]</scope>
    <source>
        <strain evidence="9 10">258</strain>
    </source>
</reference>
<dbReference type="InterPro" id="IPR050366">
    <property type="entry name" value="BP-dependent_transpt_permease"/>
</dbReference>
<dbReference type="AlphaFoldDB" id="A0AAU8PYC9"/>
<dbReference type="Pfam" id="PF00528">
    <property type="entry name" value="BPD_transp_1"/>
    <property type="match status" value="1"/>
</dbReference>
<proteinExistence type="inferred from homology"/>
<feature type="transmembrane region" description="Helical" evidence="7">
    <location>
        <begin position="138"/>
        <end position="156"/>
    </location>
</feature>
<dbReference type="PANTHER" id="PTHR43386">
    <property type="entry name" value="OLIGOPEPTIDE TRANSPORT SYSTEM PERMEASE PROTEIN APPC"/>
    <property type="match status" value="1"/>
</dbReference>
<evidence type="ECO:0000256" key="2">
    <source>
        <dbReference type="ARBA" id="ARBA00022448"/>
    </source>
</evidence>
<feature type="transmembrane region" description="Helical" evidence="7">
    <location>
        <begin position="12"/>
        <end position="34"/>
    </location>
</feature>
<comment type="subcellular location">
    <subcellularLocation>
        <location evidence="1 7">Cell membrane</location>
        <topology evidence="1 7">Multi-pass membrane protein</topology>
    </subcellularLocation>
</comment>
<evidence type="ECO:0000256" key="3">
    <source>
        <dbReference type="ARBA" id="ARBA00022475"/>
    </source>
</evidence>
<name>A0AAU8PYC9_CORPS</name>
<dbReference type="GO" id="GO:0005886">
    <property type="term" value="C:plasma membrane"/>
    <property type="evidence" value="ECO:0007669"/>
    <property type="project" value="UniProtKB-SubCell"/>
</dbReference>
<protein>
    <submittedName>
        <fullName evidence="9">ABC transporter permease subunit</fullName>
    </submittedName>
</protein>
<feature type="transmembrane region" description="Helical" evidence="7">
    <location>
        <begin position="238"/>
        <end position="263"/>
    </location>
</feature>
<feature type="transmembrane region" description="Helical" evidence="7">
    <location>
        <begin position="113"/>
        <end position="132"/>
    </location>
</feature>
<keyword evidence="4 7" id="KW-0812">Transmembrane</keyword>
<gene>
    <name evidence="9" type="ORF">CP258_07945</name>
</gene>
<feature type="domain" description="ABC transmembrane type-1" evidence="8">
    <location>
        <begin position="74"/>
        <end position="263"/>
    </location>
</feature>
<evidence type="ECO:0000256" key="6">
    <source>
        <dbReference type="ARBA" id="ARBA00023136"/>
    </source>
</evidence>
<dbReference type="EMBL" id="CP003540">
    <property type="protein sequence ID" value="AFK17183.1"/>
    <property type="molecule type" value="Genomic_DNA"/>
</dbReference>
<sequence>MRGSRYSSRFSLGGKIGLGIVIVVAVIALVSLVWTPYDPLRVMPGSRLEGPSISYLLGTDRYGRDVLSQLMVGSRITLLVGIVAVSVAALVGVPLGVWAGMRRGWIDSVIMRGADLLLAFPGLLLAIVATAMFSATTLTAMMAIGVATIPAFARVARAATMQVMAQDYVAAARDASRGEIAIAVRHVIPNILSVVVVQASVAFALAILAEAGLSFLGLGTPPPDPSWGRMLQSAQSSLATAPLLAVWPGLAIALTVLGFNLLGDGLRDLTDPRSTRRTAVFSKESSS</sequence>
<comment type="similarity">
    <text evidence="7">Belongs to the binding-protein-dependent transport system permease family.</text>
</comment>
<keyword evidence="2 7" id="KW-0813">Transport</keyword>
<evidence type="ECO:0000256" key="5">
    <source>
        <dbReference type="ARBA" id="ARBA00022989"/>
    </source>
</evidence>
<evidence type="ECO:0000313" key="9">
    <source>
        <dbReference type="EMBL" id="AFK17183.1"/>
    </source>
</evidence>
<feature type="transmembrane region" description="Helical" evidence="7">
    <location>
        <begin position="191"/>
        <end position="218"/>
    </location>
</feature>
<evidence type="ECO:0000256" key="4">
    <source>
        <dbReference type="ARBA" id="ARBA00022692"/>
    </source>
</evidence>
<accession>A0AAU8PYC9</accession>
<dbReference type="InterPro" id="IPR000515">
    <property type="entry name" value="MetI-like"/>
</dbReference>
<dbReference type="RefSeq" id="WP_014523516.1">
    <property type="nucleotide sequence ID" value="NC_017945.3"/>
</dbReference>
<evidence type="ECO:0000313" key="10">
    <source>
        <dbReference type="Proteomes" id="UP000006465"/>
    </source>
</evidence>
<dbReference type="PANTHER" id="PTHR43386:SF25">
    <property type="entry name" value="PEPTIDE ABC TRANSPORTER PERMEASE PROTEIN"/>
    <property type="match status" value="1"/>
</dbReference>
<feature type="transmembrane region" description="Helical" evidence="7">
    <location>
        <begin position="76"/>
        <end position="101"/>
    </location>
</feature>
<evidence type="ECO:0000259" key="8">
    <source>
        <dbReference type="PROSITE" id="PS50928"/>
    </source>
</evidence>
<keyword evidence="3" id="KW-1003">Cell membrane</keyword>
<dbReference type="Proteomes" id="UP000006465">
    <property type="component" value="Chromosome"/>
</dbReference>
<dbReference type="SUPFAM" id="SSF161098">
    <property type="entry name" value="MetI-like"/>
    <property type="match status" value="1"/>
</dbReference>
<dbReference type="GO" id="GO:0055085">
    <property type="term" value="P:transmembrane transport"/>
    <property type="evidence" value="ECO:0007669"/>
    <property type="project" value="InterPro"/>
</dbReference>
<organism evidence="9 10">
    <name type="scientific">Corynebacterium pseudotuberculosis 258</name>
    <dbReference type="NCBI Taxonomy" id="1168865"/>
    <lineage>
        <taxon>Bacteria</taxon>
        <taxon>Bacillati</taxon>
        <taxon>Actinomycetota</taxon>
        <taxon>Actinomycetes</taxon>
        <taxon>Mycobacteriales</taxon>
        <taxon>Corynebacteriaceae</taxon>
        <taxon>Corynebacterium</taxon>
    </lineage>
</organism>
<evidence type="ECO:0000256" key="1">
    <source>
        <dbReference type="ARBA" id="ARBA00004651"/>
    </source>
</evidence>
<dbReference type="InterPro" id="IPR035906">
    <property type="entry name" value="MetI-like_sf"/>
</dbReference>
<dbReference type="PROSITE" id="PS50928">
    <property type="entry name" value="ABC_TM1"/>
    <property type="match status" value="1"/>
</dbReference>
<keyword evidence="5 7" id="KW-1133">Transmembrane helix</keyword>
<dbReference type="CDD" id="cd06261">
    <property type="entry name" value="TM_PBP2"/>
    <property type="match status" value="1"/>
</dbReference>
<dbReference type="Gene3D" id="1.10.3720.10">
    <property type="entry name" value="MetI-like"/>
    <property type="match status" value="1"/>
</dbReference>
<dbReference type="KEGG" id="coe:CP258_07945"/>
<evidence type="ECO:0000256" key="7">
    <source>
        <dbReference type="RuleBase" id="RU363032"/>
    </source>
</evidence>